<name>A0AC61QRD0_9BACT</name>
<gene>
    <name evidence="1" type="ORF">E5358_04800</name>
</gene>
<organism evidence="1 2">
    <name type="scientific">Palleniella muris</name>
    <dbReference type="NCBI Taxonomy" id="3038145"/>
    <lineage>
        <taxon>Bacteria</taxon>
        <taxon>Pseudomonadati</taxon>
        <taxon>Bacteroidota</taxon>
        <taxon>Bacteroidia</taxon>
        <taxon>Bacteroidales</taxon>
        <taxon>Prevotellaceae</taxon>
        <taxon>Palleniella</taxon>
    </lineage>
</organism>
<reference evidence="1" key="1">
    <citation type="submission" date="2019-04" db="EMBL/GenBank/DDBJ databases">
        <title>Microbes associate with the intestines of laboratory mice.</title>
        <authorList>
            <person name="Navarre W."/>
            <person name="Wong E."/>
            <person name="Huang K."/>
            <person name="Tropini C."/>
            <person name="Ng K."/>
            <person name="Yu B."/>
        </authorList>
    </citation>
    <scope>NUCLEOTIDE SEQUENCE</scope>
    <source>
        <strain evidence="1">NM73_A23</strain>
    </source>
</reference>
<accession>A0AC61QRD0</accession>
<dbReference type="EMBL" id="SRZC01000006">
    <property type="protein sequence ID" value="TGX82983.1"/>
    <property type="molecule type" value="Genomic_DNA"/>
</dbReference>
<evidence type="ECO:0000313" key="2">
    <source>
        <dbReference type="Proteomes" id="UP000308886"/>
    </source>
</evidence>
<protein>
    <submittedName>
        <fullName evidence="1">Uncharacterized protein</fullName>
    </submittedName>
</protein>
<dbReference type="Proteomes" id="UP000308886">
    <property type="component" value="Unassembled WGS sequence"/>
</dbReference>
<evidence type="ECO:0000313" key="1">
    <source>
        <dbReference type="EMBL" id="TGX82983.1"/>
    </source>
</evidence>
<proteinExistence type="predicted"/>
<sequence>MRKNTKEWLQYGSALGMLASGVLLAFLCFFLNNYNVNDTVLWYVAQCLVYAGSVFGVTVYISTKFGDVRNVINDKMKEDKDEKD</sequence>
<keyword evidence="2" id="KW-1185">Reference proteome</keyword>
<comment type="caution">
    <text evidence="1">The sequence shown here is derived from an EMBL/GenBank/DDBJ whole genome shotgun (WGS) entry which is preliminary data.</text>
</comment>